<gene>
    <name evidence="2" type="ORF">GDO78_016985</name>
</gene>
<dbReference type="AlphaFoldDB" id="A0A8J6BF92"/>
<evidence type="ECO:0000313" key="3">
    <source>
        <dbReference type="Proteomes" id="UP000770717"/>
    </source>
</evidence>
<feature type="non-terminal residue" evidence="2">
    <location>
        <position position="110"/>
    </location>
</feature>
<comment type="caution">
    <text evidence="2">The sequence shown here is derived from an EMBL/GenBank/DDBJ whole genome shotgun (WGS) entry which is preliminary data.</text>
</comment>
<keyword evidence="3" id="KW-1185">Reference proteome</keyword>
<dbReference type="OrthoDB" id="5583482at2759"/>
<accession>A0A8J6BF92</accession>
<dbReference type="Proteomes" id="UP000770717">
    <property type="component" value="Unassembled WGS sequence"/>
</dbReference>
<feature type="coiled-coil region" evidence="1">
    <location>
        <begin position="37"/>
        <end position="99"/>
    </location>
</feature>
<dbReference type="GO" id="GO:0031267">
    <property type="term" value="F:small GTPase binding"/>
    <property type="evidence" value="ECO:0007669"/>
    <property type="project" value="TreeGrafter"/>
</dbReference>
<dbReference type="GO" id="GO:0005802">
    <property type="term" value="C:trans-Golgi network"/>
    <property type="evidence" value="ECO:0007669"/>
    <property type="project" value="TreeGrafter"/>
</dbReference>
<dbReference type="InterPro" id="IPR038830">
    <property type="entry name" value="CCDC186"/>
</dbReference>
<reference evidence="2" key="1">
    <citation type="thesis" date="2020" institute="ProQuest LLC" country="789 East Eisenhower Parkway, Ann Arbor, MI, USA">
        <title>Comparative Genomics and Chromosome Evolution.</title>
        <authorList>
            <person name="Mudd A.B."/>
        </authorList>
    </citation>
    <scope>NUCLEOTIDE SEQUENCE</scope>
    <source>
        <strain evidence="2">HN-11 Male</strain>
        <tissue evidence="2">Kidney and liver</tissue>
    </source>
</reference>
<evidence type="ECO:0000256" key="1">
    <source>
        <dbReference type="SAM" id="Coils"/>
    </source>
</evidence>
<keyword evidence="1" id="KW-0175">Coiled coil</keyword>
<dbReference type="PANTHER" id="PTHR18911:SF5">
    <property type="entry name" value="COILED-COIL DOMAIN-CONTAINING PROTEIN 186"/>
    <property type="match status" value="1"/>
</dbReference>
<dbReference type="EMBL" id="WNTK01022185">
    <property type="protein sequence ID" value="KAG9461403.1"/>
    <property type="molecule type" value="Genomic_DNA"/>
</dbReference>
<organism evidence="2 3">
    <name type="scientific">Eleutherodactylus coqui</name>
    <name type="common">Puerto Rican coqui</name>
    <dbReference type="NCBI Taxonomy" id="57060"/>
    <lineage>
        <taxon>Eukaryota</taxon>
        <taxon>Metazoa</taxon>
        <taxon>Chordata</taxon>
        <taxon>Craniata</taxon>
        <taxon>Vertebrata</taxon>
        <taxon>Euteleostomi</taxon>
        <taxon>Amphibia</taxon>
        <taxon>Batrachia</taxon>
        <taxon>Anura</taxon>
        <taxon>Neobatrachia</taxon>
        <taxon>Hyloidea</taxon>
        <taxon>Eleutherodactylidae</taxon>
        <taxon>Eleutherodactylinae</taxon>
        <taxon>Eleutherodactylus</taxon>
        <taxon>Eleutherodactylus</taxon>
    </lineage>
</organism>
<name>A0A8J6BF92_ELECQ</name>
<sequence length="110" mass="12918">MEELSQELKTVKDRLGAQDVSSKNTIQQLQKEMALRTEQANKKCEEARQDKEAMVMKYVRGEKESLDLRKEKEVLERKLREANKEIEKNGARIKILTQEKGRLHQLHEAK</sequence>
<proteinExistence type="predicted"/>
<evidence type="ECO:0000313" key="2">
    <source>
        <dbReference type="EMBL" id="KAG9461403.1"/>
    </source>
</evidence>
<dbReference type="PANTHER" id="PTHR18911">
    <property type="entry name" value="CTCL TUMOR ANTIGEN HD-CL-01"/>
    <property type="match status" value="1"/>
</dbReference>
<protein>
    <submittedName>
        <fullName evidence="2">Uncharacterized protein</fullName>
    </submittedName>
</protein>
<dbReference type="GO" id="GO:0099518">
    <property type="term" value="P:vesicle cytoskeletal trafficking"/>
    <property type="evidence" value="ECO:0007669"/>
    <property type="project" value="TreeGrafter"/>
</dbReference>